<gene>
    <name evidence="3" type="primary">iolG_3</name>
    <name evidence="3" type="ORF">ETAA1_24050</name>
</gene>
<dbReference type="InterPro" id="IPR036291">
    <property type="entry name" value="NAD(P)-bd_dom_sf"/>
</dbReference>
<dbReference type="InterPro" id="IPR000683">
    <property type="entry name" value="Gfo/Idh/MocA-like_OxRdtase_N"/>
</dbReference>
<dbReference type="OrthoDB" id="255433at2"/>
<accession>A0A517XSJ2</accession>
<dbReference type="CDD" id="cd02440">
    <property type="entry name" value="AdoMet_MTases"/>
    <property type="match status" value="1"/>
</dbReference>
<dbReference type="EC" id="1.1.1.18" evidence="3"/>
<sequence length="439" mass="48222">MRRRTFLASAAGTLAAPMVLSARQPNERLNVAVIGCGGRGAANLAGVAAENVVALCDVNRAAIGAAASRFPRAAHYADFRRLFDERERAFDAVVVSTCEHTHAHATLRALRAGKHVYCEKPLTHNVWEARLIRTEAAKTKLATQMGTQIHATDNYRRVVELVKAGAIGGVTEAHVWVGRAWGLQSAEDAKKNGDIVHATDRPTEDVRPPADLDWDLWLGGAPARPFNPVYVPGPKWYRWWAFGNGTMSDLGSHWNDLPFWALDLKAPTSIEASGPLPPHPEIAPASMQATYRFPARGSMPAVTMTWYQGANKPPAWTARTIPQWGSGVLFVGSRGMLLADYSRHLLLPENQFADFARPLPSIPKSLGHYTEWIHAAKTGAPTTCNFEYAGWLTEANHLGNVAYRVGKKLDWDAAAMRATNAPEADALIRREYRRGWELA</sequence>
<dbReference type="GO" id="GO:0000166">
    <property type="term" value="F:nucleotide binding"/>
    <property type="evidence" value="ECO:0007669"/>
    <property type="project" value="InterPro"/>
</dbReference>
<dbReference type="InterPro" id="IPR050463">
    <property type="entry name" value="Gfo/Idh/MocA_oxidrdct_glycsds"/>
</dbReference>
<dbReference type="Gene3D" id="3.30.360.10">
    <property type="entry name" value="Dihydrodipicolinate Reductase, domain 2"/>
    <property type="match status" value="1"/>
</dbReference>
<dbReference type="EMBL" id="CP036273">
    <property type="protein sequence ID" value="QDU20453.1"/>
    <property type="molecule type" value="Genomic_DNA"/>
</dbReference>
<dbReference type="PANTHER" id="PTHR43818">
    <property type="entry name" value="BCDNA.GH03377"/>
    <property type="match status" value="1"/>
</dbReference>
<evidence type="ECO:0000313" key="4">
    <source>
        <dbReference type="Proteomes" id="UP000319576"/>
    </source>
</evidence>
<evidence type="ECO:0000259" key="2">
    <source>
        <dbReference type="Pfam" id="PF19051"/>
    </source>
</evidence>
<organism evidence="3 4">
    <name type="scientific">Urbifossiella limnaea</name>
    <dbReference type="NCBI Taxonomy" id="2528023"/>
    <lineage>
        <taxon>Bacteria</taxon>
        <taxon>Pseudomonadati</taxon>
        <taxon>Planctomycetota</taxon>
        <taxon>Planctomycetia</taxon>
        <taxon>Gemmatales</taxon>
        <taxon>Gemmataceae</taxon>
        <taxon>Urbifossiella</taxon>
    </lineage>
</organism>
<evidence type="ECO:0000313" key="3">
    <source>
        <dbReference type="EMBL" id="QDU20453.1"/>
    </source>
</evidence>
<keyword evidence="3" id="KW-0560">Oxidoreductase</keyword>
<feature type="domain" description="Gfo/Idh/MocA-like oxidoreductase N-terminal" evidence="1">
    <location>
        <begin position="29"/>
        <end position="146"/>
    </location>
</feature>
<protein>
    <submittedName>
        <fullName evidence="3">Inositol 2-dehydrogenase</fullName>
        <ecNumber evidence="3">1.1.1.18</ecNumber>
    </submittedName>
</protein>
<dbReference type="Gene3D" id="3.40.50.720">
    <property type="entry name" value="NAD(P)-binding Rossmann-like Domain"/>
    <property type="match status" value="1"/>
</dbReference>
<feature type="domain" description="Gfo/Idh/MocA-like oxidoreductase bacterial type C-terminal" evidence="2">
    <location>
        <begin position="207"/>
        <end position="275"/>
    </location>
</feature>
<dbReference type="Proteomes" id="UP000319576">
    <property type="component" value="Chromosome"/>
</dbReference>
<proteinExistence type="predicted"/>
<dbReference type="AlphaFoldDB" id="A0A517XSJ2"/>
<dbReference type="KEGG" id="uli:ETAA1_24050"/>
<dbReference type="Pfam" id="PF01408">
    <property type="entry name" value="GFO_IDH_MocA"/>
    <property type="match status" value="1"/>
</dbReference>
<evidence type="ECO:0000259" key="1">
    <source>
        <dbReference type="Pfam" id="PF01408"/>
    </source>
</evidence>
<dbReference type="SUPFAM" id="SSF55347">
    <property type="entry name" value="Glyceraldehyde-3-phosphate dehydrogenase-like, C-terminal domain"/>
    <property type="match status" value="1"/>
</dbReference>
<dbReference type="GO" id="GO:0050112">
    <property type="term" value="F:inositol 2-dehydrogenase (NAD+) activity"/>
    <property type="evidence" value="ECO:0007669"/>
    <property type="project" value="UniProtKB-EC"/>
</dbReference>
<dbReference type="SUPFAM" id="SSF51735">
    <property type="entry name" value="NAD(P)-binding Rossmann-fold domains"/>
    <property type="match status" value="1"/>
</dbReference>
<dbReference type="RefSeq" id="WP_145238016.1">
    <property type="nucleotide sequence ID" value="NZ_CP036273.1"/>
</dbReference>
<dbReference type="PANTHER" id="PTHR43818:SF10">
    <property type="entry name" value="NADH-DEPENDENT DEHYDROGENASE-RELATED"/>
    <property type="match status" value="1"/>
</dbReference>
<keyword evidence="4" id="KW-1185">Reference proteome</keyword>
<name>A0A517XSJ2_9BACT</name>
<dbReference type="InterPro" id="IPR043906">
    <property type="entry name" value="Gfo/Idh/MocA_OxRdtase_bact_C"/>
</dbReference>
<reference evidence="3 4" key="1">
    <citation type="submission" date="2019-02" db="EMBL/GenBank/DDBJ databases">
        <title>Deep-cultivation of Planctomycetes and their phenomic and genomic characterization uncovers novel biology.</title>
        <authorList>
            <person name="Wiegand S."/>
            <person name="Jogler M."/>
            <person name="Boedeker C."/>
            <person name="Pinto D."/>
            <person name="Vollmers J."/>
            <person name="Rivas-Marin E."/>
            <person name="Kohn T."/>
            <person name="Peeters S.H."/>
            <person name="Heuer A."/>
            <person name="Rast P."/>
            <person name="Oberbeckmann S."/>
            <person name="Bunk B."/>
            <person name="Jeske O."/>
            <person name="Meyerdierks A."/>
            <person name="Storesund J.E."/>
            <person name="Kallscheuer N."/>
            <person name="Luecker S."/>
            <person name="Lage O.M."/>
            <person name="Pohl T."/>
            <person name="Merkel B.J."/>
            <person name="Hornburger P."/>
            <person name="Mueller R.-W."/>
            <person name="Bruemmer F."/>
            <person name="Labrenz M."/>
            <person name="Spormann A.M."/>
            <person name="Op den Camp H."/>
            <person name="Overmann J."/>
            <person name="Amann R."/>
            <person name="Jetten M.S.M."/>
            <person name="Mascher T."/>
            <person name="Medema M.H."/>
            <person name="Devos D.P."/>
            <person name="Kaster A.-K."/>
            <person name="Ovreas L."/>
            <person name="Rohde M."/>
            <person name="Galperin M.Y."/>
            <person name="Jogler C."/>
        </authorList>
    </citation>
    <scope>NUCLEOTIDE SEQUENCE [LARGE SCALE GENOMIC DNA]</scope>
    <source>
        <strain evidence="3 4">ETA_A1</strain>
    </source>
</reference>
<dbReference type="Pfam" id="PF19051">
    <property type="entry name" value="GFO_IDH_MocA_C2"/>
    <property type="match status" value="1"/>
</dbReference>